<comment type="caution">
    <text evidence="2">The sequence shown here is derived from an EMBL/GenBank/DDBJ whole genome shotgun (WGS) entry which is preliminary data.</text>
</comment>
<evidence type="ECO:0000313" key="3">
    <source>
        <dbReference type="Proteomes" id="UP000078237"/>
    </source>
</evidence>
<feature type="compositionally biased region" description="Acidic residues" evidence="1">
    <location>
        <begin position="114"/>
        <end position="133"/>
    </location>
</feature>
<protein>
    <submittedName>
        <fullName evidence="2">Uncharacterized protein</fullName>
    </submittedName>
</protein>
<keyword evidence="3" id="KW-1185">Reference proteome</keyword>
<evidence type="ECO:0000313" key="2">
    <source>
        <dbReference type="EMBL" id="KXX81138.1"/>
    </source>
</evidence>
<dbReference type="Proteomes" id="UP000078237">
    <property type="component" value="Unassembled WGS sequence"/>
</dbReference>
<dbReference type="EMBL" id="LCTW02000041">
    <property type="protein sequence ID" value="KXX81138.1"/>
    <property type="molecule type" value="Genomic_DNA"/>
</dbReference>
<gene>
    <name evidence="2" type="ORF">MMYC01_201594</name>
</gene>
<sequence length="133" mass="15048">MPGKYVYFVIGIQTLHKAQFRRTIGSGSAVEAYAKVPVDASARMSVNVRAQLTRGGSSTSEGTVSGVFGLKVLKGTWSIFKATELPSWEGKPYWTWLHEMDQSELEELQKQRWDDEEEDAEDYEDDENNDAYC</sequence>
<dbReference type="VEuPathDB" id="FungiDB:MMYC01_201594"/>
<feature type="region of interest" description="Disordered" evidence="1">
    <location>
        <begin position="107"/>
        <end position="133"/>
    </location>
</feature>
<dbReference type="AlphaFoldDB" id="A0A175WBL0"/>
<name>A0A175WBL0_9PEZI</name>
<proteinExistence type="predicted"/>
<accession>A0A175WBL0</accession>
<evidence type="ECO:0000256" key="1">
    <source>
        <dbReference type="SAM" id="MobiDB-lite"/>
    </source>
</evidence>
<reference evidence="2 3" key="1">
    <citation type="journal article" date="2016" name="Genome Announc.">
        <title>Genome Sequence of Madurella mycetomatis mm55, Isolated from a Human Mycetoma Case in Sudan.</title>
        <authorList>
            <person name="Smit S."/>
            <person name="Derks M.F."/>
            <person name="Bervoets S."/>
            <person name="Fahal A."/>
            <person name="van Leeuwen W."/>
            <person name="van Belkum A."/>
            <person name="van de Sande W.W."/>
        </authorList>
    </citation>
    <scope>NUCLEOTIDE SEQUENCE [LARGE SCALE GENOMIC DNA]</scope>
    <source>
        <strain evidence="3">mm55</strain>
    </source>
</reference>
<organism evidence="2 3">
    <name type="scientific">Madurella mycetomatis</name>
    <dbReference type="NCBI Taxonomy" id="100816"/>
    <lineage>
        <taxon>Eukaryota</taxon>
        <taxon>Fungi</taxon>
        <taxon>Dikarya</taxon>
        <taxon>Ascomycota</taxon>
        <taxon>Pezizomycotina</taxon>
        <taxon>Sordariomycetes</taxon>
        <taxon>Sordariomycetidae</taxon>
        <taxon>Sordariales</taxon>
        <taxon>Sordariales incertae sedis</taxon>
        <taxon>Madurella</taxon>
    </lineage>
</organism>